<dbReference type="AlphaFoldDB" id="A0A9D4VDH0"/>
<evidence type="ECO:0000256" key="1">
    <source>
        <dbReference type="ARBA" id="ARBA00007905"/>
    </source>
</evidence>
<name>A0A9D4VDH0_ADICA</name>
<dbReference type="OrthoDB" id="416253at2759"/>
<dbReference type="Proteomes" id="UP000886520">
    <property type="component" value="Chromosome 1"/>
</dbReference>
<sequence length="266" mass="30703">MWQLFAGAFQPGAILRPSRLRIMVTHYFGGEFHWFTRSSYWVSFDHAHRSNAIRASKIPREEIFITTKLWNSDHGYTRTLQACDQSLKELGVDYVDLYLVHSPLSSPQKRLDTWRAMENILKSGKARSIGVSNYGVHHLKELFSNCEVHPSINQVELHPFNLRKELVDFCHKENIVMEAYSPLTRGERLNEPELVQIAKKHGKSTAQILIRWCLQKNFVTIPKSVKPARILENSQVFYFELSASETAKLDSLDEGFVVAWDPTKSK</sequence>
<comment type="caution">
    <text evidence="4">The sequence shown here is derived from an EMBL/GenBank/DDBJ whole genome shotgun (WGS) entry which is preliminary data.</text>
</comment>
<accession>A0A9D4VDH0</accession>
<dbReference type="CDD" id="cd19071">
    <property type="entry name" value="AKR_AKR1-5-like"/>
    <property type="match status" value="1"/>
</dbReference>
<dbReference type="SUPFAM" id="SSF51430">
    <property type="entry name" value="NAD(P)-linked oxidoreductase"/>
    <property type="match status" value="1"/>
</dbReference>
<dbReference type="InterPro" id="IPR023210">
    <property type="entry name" value="NADP_OxRdtase_dom"/>
</dbReference>
<dbReference type="InterPro" id="IPR018170">
    <property type="entry name" value="Aldo/ket_reductase_CS"/>
</dbReference>
<dbReference type="Pfam" id="PF00248">
    <property type="entry name" value="Aldo_ket_red"/>
    <property type="match status" value="1"/>
</dbReference>
<evidence type="ECO:0000256" key="2">
    <source>
        <dbReference type="ARBA" id="ARBA00023002"/>
    </source>
</evidence>
<keyword evidence="2" id="KW-0560">Oxidoreductase</keyword>
<dbReference type="GO" id="GO:0016491">
    <property type="term" value="F:oxidoreductase activity"/>
    <property type="evidence" value="ECO:0007669"/>
    <property type="project" value="UniProtKB-KW"/>
</dbReference>
<evidence type="ECO:0000259" key="3">
    <source>
        <dbReference type="Pfam" id="PF00248"/>
    </source>
</evidence>
<dbReference type="InterPro" id="IPR020471">
    <property type="entry name" value="AKR"/>
</dbReference>
<evidence type="ECO:0000313" key="5">
    <source>
        <dbReference type="Proteomes" id="UP000886520"/>
    </source>
</evidence>
<protein>
    <recommendedName>
        <fullName evidence="3">NADP-dependent oxidoreductase domain-containing protein</fullName>
    </recommendedName>
</protein>
<keyword evidence="5" id="KW-1185">Reference proteome</keyword>
<dbReference type="EMBL" id="JABFUD020000001">
    <property type="protein sequence ID" value="KAI5084020.1"/>
    <property type="molecule type" value="Genomic_DNA"/>
</dbReference>
<dbReference type="FunFam" id="3.20.20.100:FF:000015">
    <property type="entry name" value="Oxidoreductase, aldo/keto reductase family"/>
    <property type="match status" value="1"/>
</dbReference>
<comment type="similarity">
    <text evidence="1">Belongs to the aldo/keto reductase family.</text>
</comment>
<reference evidence="4" key="1">
    <citation type="submission" date="2021-01" db="EMBL/GenBank/DDBJ databases">
        <title>Adiantum capillus-veneris genome.</title>
        <authorList>
            <person name="Fang Y."/>
            <person name="Liao Q."/>
        </authorList>
    </citation>
    <scope>NUCLEOTIDE SEQUENCE</scope>
    <source>
        <strain evidence="4">H3</strain>
        <tissue evidence="4">Leaf</tissue>
    </source>
</reference>
<dbReference type="PROSITE" id="PS00063">
    <property type="entry name" value="ALDOKETO_REDUCTASE_3"/>
    <property type="match status" value="1"/>
</dbReference>
<dbReference type="InterPro" id="IPR036812">
    <property type="entry name" value="NAD(P)_OxRdtase_dom_sf"/>
</dbReference>
<dbReference type="PROSITE" id="PS00062">
    <property type="entry name" value="ALDOKETO_REDUCTASE_2"/>
    <property type="match status" value="1"/>
</dbReference>
<dbReference type="PANTHER" id="PTHR43827">
    <property type="entry name" value="2,5-DIKETO-D-GLUCONIC ACID REDUCTASE"/>
    <property type="match status" value="1"/>
</dbReference>
<feature type="domain" description="NADP-dependent oxidoreductase" evidence="3">
    <location>
        <begin position="52"/>
        <end position="254"/>
    </location>
</feature>
<gene>
    <name evidence="4" type="ORF">GOP47_0000189</name>
</gene>
<organism evidence="4 5">
    <name type="scientific">Adiantum capillus-veneris</name>
    <name type="common">Maidenhair fern</name>
    <dbReference type="NCBI Taxonomy" id="13818"/>
    <lineage>
        <taxon>Eukaryota</taxon>
        <taxon>Viridiplantae</taxon>
        <taxon>Streptophyta</taxon>
        <taxon>Embryophyta</taxon>
        <taxon>Tracheophyta</taxon>
        <taxon>Polypodiopsida</taxon>
        <taxon>Polypodiidae</taxon>
        <taxon>Polypodiales</taxon>
        <taxon>Pteridineae</taxon>
        <taxon>Pteridaceae</taxon>
        <taxon>Vittarioideae</taxon>
        <taxon>Adiantum</taxon>
    </lineage>
</organism>
<dbReference type="PANTHER" id="PTHR43827:SF13">
    <property type="entry name" value="ALDO_KETO REDUCTASE FAMILY PROTEIN"/>
    <property type="match status" value="1"/>
</dbReference>
<dbReference type="PRINTS" id="PR00069">
    <property type="entry name" value="ALDKETRDTASE"/>
</dbReference>
<dbReference type="Gene3D" id="3.20.20.100">
    <property type="entry name" value="NADP-dependent oxidoreductase domain"/>
    <property type="match status" value="1"/>
</dbReference>
<proteinExistence type="inferred from homology"/>
<evidence type="ECO:0000313" key="4">
    <source>
        <dbReference type="EMBL" id="KAI5084020.1"/>
    </source>
</evidence>